<reference evidence="3 4" key="1">
    <citation type="submission" date="2019-07" db="EMBL/GenBank/DDBJ databases">
        <title>Genomics analysis of Aphanomyces spp. identifies a new class of oomycete effector associated with host adaptation.</title>
        <authorList>
            <person name="Gaulin E."/>
        </authorList>
    </citation>
    <scope>NUCLEOTIDE SEQUENCE [LARGE SCALE GENOMIC DNA]</scope>
    <source>
        <strain evidence="3 4">ATCC 201684</strain>
    </source>
</reference>
<feature type="domain" description="BTB" evidence="2">
    <location>
        <begin position="97"/>
        <end position="166"/>
    </location>
</feature>
<dbReference type="Pfam" id="PF02214">
    <property type="entry name" value="BTB_2"/>
    <property type="match status" value="1"/>
</dbReference>
<dbReference type="SMART" id="SM00225">
    <property type="entry name" value="BTB"/>
    <property type="match status" value="1"/>
</dbReference>
<dbReference type="PANTHER" id="PTHR11145">
    <property type="entry name" value="BTB/POZ DOMAIN-CONTAINING ADAPTER FOR CUL3-MEDIATED RHOA DEGRADATION PROTEIN FAMILY MEMBER"/>
    <property type="match status" value="1"/>
</dbReference>
<comment type="caution">
    <text evidence="3">The sequence shown here is derived from an EMBL/GenBank/DDBJ whole genome shotgun (WGS) entry which is preliminary data.</text>
</comment>
<keyword evidence="4" id="KW-1185">Reference proteome</keyword>
<dbReference type="InterPro" id="IPR003131">
    <property type="entry name" value="T1-type_BTB"/>
</dbReference>
<dbReference type="SUPFAM" id="SSF49899">
    <property type="entry name" value="Concanavalin A-like lectins/glucanases"/>
    <property type="match status" value="1"/>
</dbReference>
<gene>
    <name evidence="3" type="ORF">Ae201684_007302</name>
</gene>
<dbReference type="PANTHER" id="PTHR11145:SF8">
    <property type="entry name" value="RE57120P"/>
    <property type="match status" value="1"/>
</dbReference>
<evidence type="ECO:0000313" key="4">
    <source>
        <dbReference type="Proteomes" id="UP000481153"/>
    </source>
</evidence>
<dbReference type="Proteomes" id="UP000481153">
    <property type="component" value="Unassembled WGS sequence"/>
</dbReference>
<dbReference type="GO" id="GO:0051260">
    <property type="term" value="P:protein homooligomerization"/>
    <property type="evidence" value="ECO:0007669"/>
    <property type="project" value="InterPro"/>
</dbReference>
<dbReference type="InterPro" id="IPR043136">
    <property type="entry name" value="B30.2/SPRY_sf"/>
</dbReference>
<evidence type="ECO:0000313" key="3">
    <source>
        <dbReference type="EMBL" id="KAF0736281.1"/>
    </source>
</evidence>
<dbReference type="AlphaFoldDB" id="A0A6G0X8A8"/>
<organism evidence="3 4">
    <name type="scientific">Aphanomyces euteiches</name>
    <dbReference type="NCBI Taxonomy" id="100861"/>
    <lineage>
        <taxon>Eukaryota</taxon>
        <taxon>Sar</taxon>
        <taxon>Stramenopiles</taxon>
        <taxon>Oomycota</taxon>
        <taxon>Saprolegniomycetes</taxon>
        <taxon>Saprolegniales</taxon>
        <taxon>Verrucalvaceae</taxon>
        <taxon>Aphanomyces</taxon>
    </lineage>
</organism>
<dbReference type="InterPro" id="IPR013320">
    <property type="entry name" value="ConA-like_dom_sf"/>
</dbReference>
<proteinExistence type="predicted"/>
<evidence type="ECO:0000256" key="1">
    <source>
        <dbReference type="SAM" id="MobiDB-lite"/>
    </source>
</evidence>
<dbReference type="InterPro" id="IPR000210">
    <property type="entry name" value="BTB/POZ_dom"/>
</dbReference>
<dbReference type="EMBL" id="VJMJ01000089">
    <property type="protein sequence ID" value="KAF0736281.1"/>
    <property type="molecule type" value="Genomic_DNA"/>
</dbReference>
<dbReference type="SUPFAM" id="SSF54695">
    <property type="entry name" value="POZ domain"/>
    <property type="match status" value="1"/>
</dbReference>
<dbReference type="Gene3D" id="2.60.120.920">
    <property type="match status" value="1"/>
</dbReference>
<accession>A0A6G0X8A8</accession>
<protein>
    <recommendedName>
        <fullName evidence="2">BTB domain-containing protein</fullName>
    </recommendedName>
</protein>
<dbReference type="VEuPathDB" id="FungiDB:AeMF1_005058"/>
<dbReference type="InterPro" id="IPR045068">
    <property type="entry name" value="BACURD1-3"/>
</dbReference>
<dbReference type="Gene3D" id="3.30.710.10">
    <property type="entry name" value="Potassium Channel Kv1.1, Chain A"/>
    <property type="match status" value="1"/>
</dbReference>
<sequence length="357" mass="39024">MAIGSFAVLTNQADFAMETNPPAAATSDEAKMPAPSASTPTAEATASSKMEALKIGSATFLAASQSMLAQVNEWEQRGKQWKELEARIAFNIANAPNVVTLDVGGTIFKTTKYILLRFEDSYFHVLLGSGVWKPDSAGTAYFIDLDPATFQYIMVYLRTGDLPFDELQEWEQKQLRRSLDYLSIELPSEVPSSKWSWDPSRCSSSLALSESNRVVQVVAHNPFTFGASTPISVLESTMAVLGSTSVTSFTLRVESGTLPCIGFASREGFAVNAKASSKYNYFIDMRDGVGYENGRSKSTFSRNLFSNGDTLTARWSGNKIEFDQNGRMMAIKFTAHPAAVLFPVVYFKGTAKVSIVS</sequence>
<evidence type="ECO:0000259" key="2">
    <source>
        <dbReference type="PROSITE" id="PS50097"/>
    </source>
</evidence>
<dbReference type="CDD" id="cd18316">
    <property type="entry name" value="BTB_POZ_KCTD-like"/>
    <property type="match status" value="1"/>
</dbReference>
<dbReference type="PROSITE" id="PS50097">
    <property type="entry name" value="BTB"/>
    <property type="match status" value="1"/>
</dbReference>
<feature type="compositionally biased region" description="Low complexity" evidence="1">
    <location>
        <begin position="33"/>
        <end position="45"/>
    </location>
</feature>
<dbReference type="InterPro" id="IPR011333">
    <property type="entry name" value="SKP1/BTB/POZ_sf"/>
</dbReference>
<name>A0A6G0X8A8_9STRA</name>
<feature type="region of interest" description="Disordered" evidence="1">
    <location>
        <begin position="23"/>
        <end position="45"/>
    </location>
</feature>